<keyword evidence="10" id="KW-0539">Nucleus</keyword>
<dbReference type="GO" id="GO:0008276">
    <property type="term" value="F:protein methyltransferase activity"/>
    <property type="evidence" value="ECO:0007669"/>
    <property type="project" value="UniProtKB-ARBA"/>
</dbReference>
<gene>
    <name evidence="14" type="ORF">ONE63_008278</name>
</gene>
<dbReference type="SUPFAM" id="SSF57667">
    <property type="entry name" value="beta-beta-alpha zinc fingers"/>
    <property type="match status" value="3"/>
</dbReference>
<evidence type="ECO:0000256" key="1">
    <source>
        <dbReference type="ARBA" id="ARBA00004123"/>
    </source>
</evidence>
<protein>
    <recommendedName>
        <fullName evidence="13">C2H2-type domain-containing protein</fullName>
    </recommendedName>
</protein>
<feature type="domain" description="C2H2-type" evidence="13">
    <location>
        <begin position="448"/>
        <end position="475"/>
    </location>
</feature>
<evidence type="ECO:0000256" key="12">
    <source>
        <dbReference type="SAM" id="MobiDB-lite"/>
    </source>
</evidence>
<proteinExistence type="inferred from homology"/>
<keyword evidence="9" id="KW-0804">Transcription</keyword>
<feature type="compositionally biased region" description="Basic and acidic residues" evidence="12">
    <location>
        <begin position="211"/>
        <end position="221"/>
    </location>
</feature>
<evidence type="ECO:0000313" key="14">
    <source>
        <dbReference type="EMBL" id="KAJ1526698.1"/>
    </source>
</evidence>
<dbReference type="GO" id="GO:0010468">
    <property type="term" value="P:regulation of gene expression"/>
    <property type="evidence" value="ECO:0007669"/>
    <property type="project" value="TreeGrafter"/>
</dbReference>
<dbReference type="EMBL" id="JAPTSV010000006">
    <property type="protein sequence ID" value="KAJ1526698.1"/>
    <property type="molecule type" value="Genomic_DNA"/>
</dbReference>
<dbReference type="InterPro" id="IPR050331">
    <property type="entry name" value="Zinc_finger"/>
</dbReference>
<feature type="region of interest" description="Disordered" evidence="12">
    <location>
        <begin position="510"/>
        <end position="534"/>
    </location>
</feature>
<evidence type="ECO:0000256" key="4">
    <source>
        <dbReference type="ARBA" id="ARBA00022737"/>
    </source>
</evidence>
<keyword evidence="3" id="KW-0479">Metal-binding</keyword>
<dbReference type="SMART" id="SM00355">
    <property type="entry name" value="ZnF_C2H2"/>
    <property type="match status" value="6"/>
</dbReference>
<reference evidence="14" key="1">
    <citation type="submission" date="2022-12" db="EMBL/GenBank/DDBJ databases">
        <title>Chromosome-level genome assembly of the bean flower thrips Megalurothrips usitatus.</title>
        <authorList>
            <person name="Ma L."/>
            <person name="Liu Q."/>
            <person name="Li H."/>
            <person name="Cai W."/>
        </authorList>
    </citation>
    <scope>NUCLEOTIDE SEQUENCE</scope>
    <source>
        <strain evidence="14">Cailab_2022a</strain>
    </source>
</reference>
<feature type="domain" description="C2H2-type" evidence="13">
    <location>
        <begin position="392"/>
        <end position="419"/>
    </location>
</feature>
<comment type="similarity">
    <text evidence="2">Belongs to the krueppel C2H2-type zinc-finger protein family.</text>
</comment>
<keyword evidence="6" id="KW-0862">Zinc</keyword>
<evidence type="ECO:0000256" key="9">
    <source>
        <dbReference type="ARBA" id="ARBA00023163"/>
    </source>
</evidence>
<dbReference type="InterPro" id="IPR046341">
    <property type="entry name" value="SET_dom_sf"/>
</dbReference>
<dbReference type="FunFam" id="3.30.160.60:FF:000761">
    <property type="entry name" value="Zinc finger protein 449"/>
    <property type="match status" value="1"/>
</dbReference>
<evidence type="ECO:0000256" key="2">
    <source>
        <dbReference type="ARBA" id="ARBA00006991"/>
    </source>
</evidence>
<evidence type="ECO:0000313" key="15">
    <source>
        <dbReference type="Proteomes" id="UP001075354"/>
    </source>
</evidence>
<comment type="caution">
    <text evidence="14">The sequence shown here is derived from an EMBL/GenBank/DDBJ whole genome shotgun (WGS) entry which is preliminary data.</text>
</comment>
<evidence type="ECO:0000259" key="13">
    <source>
        <dbReference type="PROSITE" id="PS50157"/>
    </source>
</evidence>
<feature type="compositionally biased region" description="Low complexity" evidence="12">
    <location>
        <begin position="523"/>
        <end position="534"/>
    </location>
</feature>
<dbReference type="Gene3D" id="3.30.160.60">
    <property type="entry name" value="Classic Zinc Finger"/>
    <property type="match status" value="6"/>
</dbReference>
<dbReference type="GO" id="GO:0005634">
    <property type="term" value="C:nucleus"/>
    <property type="evidence" value="ECO:0007669"/>
    <property type="project" value="UniProtKB-SubCell"/>
</dbReference>
<dbReference type="GO" id="GO:0008757">
    <property type="term" value="F:S-adenosylmethionine-dependent methyltransferase activity"/>
    <property type="evidence" value="ECO:0007669"/>
    <property type="project" value="UniProtKB-ARBA"/>
</dbReference>
<accession>A0AAV7XNZ6</accession>
<dbReference type="FunFam" id="3.30.160.60:FF:000478">
    <property type="entry name" value="Zinc finger protein 133"/>
    <property type="match status" value="1"/>
</dbReference>
<keyword evidence="4" id="KW-0677">Repeat</keyword>
<evidence type="ECO:0000256" key="3">
    <source>
        <dbReference type="ARBA" id="ARBA00022723"/>
    </source>
</evidence>
<dbReference type="Pfam" id="PF00096">
    <property type="entry name" value="zf-C2H2"/>
    <property type="match status" value="5"/>
</dbReference>
<evidence type="ECO:0000256" key="7">
    <source>
        <dbReference type="ARBA" id="ARBA00023015"/>
    </source>
</evidence>
<keyword evidence="7" id="KW-0805">Transcription regulation</keyword>
<evidence type="ECO:0000256" key="8">
    <source>
        <dbReference type="ARBA" id="ARBA00023125"/>
    </source>
</evidence>
<sequence>METCVLIPQEFSLVLSSPGSPHSDRMDALDGVYLKNHNNNDVHRESVSVWTNARIPQGTVVYPFQGTVRLDTLDVYSQLHDADVRHRFGCYDEITETNRRKVRHCNWVRFLRTVPAYTPEVNLIGTKVKGEPVYEVVRPVSAHTELVAFLLPETSEDLLLMPAVHFLRNTLYRRTMDAILEESPLDLSMSLLSRSSGAVQPAGSPSSSASGHEHADEHKSVSGESLSSCLSTSSAASSASSSSSEDLLLLPDSLATDAATLLLPASARPPRVGAATPKGHVHGLTLASLGHGRRSSGTRVGRGERTLLPCEVCGKSFDRPSLLKRHMRTHTGEKPHVCSVCSKGFSTSSSLNTHRRIHSGEKPHQCPVCGKRFTASSNLYYHRMTHVKEKPHKCSLCSKSFPTPGDLKSHQFVHSGSWPFKCHICARGFSKLTNLKNHLFLHTGDKPHACEICHKKFALACNLRAHMKTHEGDPHEECSQCGKSLPGGGVGRSGRPLCASCSLEDPVGPAKDALNSGGDSGSEESCSGSVEYRD</sequence>
<feature type="domain" description="C2H2-type" evidence="13">
    <location>
        <begin position="336"/>
        <end position="363"/>
    </location>
</feature>
<dbReference type="Proteomes" id="UP001075354">
    <property type="component" value="Chromosome 6"/>
</dbReference>
<evidence type="ECO:0000256" key="10">
    <source>
        <dbReference type="ARBA" id="ARBA00023242"/>
    </source>
</evidence>
<comment type="subcellular location">
    <subcellularLocation>
        <location evidence="1">Nucleus</location>
    </subcellularLocation>
</comment>
<dbReference type="PANTHER" id="PTHR16515">
    <property type="entry name" value="PR DOMAIN ZINC FINGER PROTEIN"/>
    <property type="match status" value="1"/>
</dbReference>
<dbReference type="CDD" id="cd10534">
    <property type="entry name" value="PR-SET_PRDM-like"/>
    <property type="match status" value="1"/>
</dbReference>
<dbReference type="Gene3D" id="2.170.270.10">
    <property type="entry name" value="SET domain"/>
    <property type="match status" value="1"/>
</dbReference>
<dbReference type="AlphaFoldDB" id="A0AAV7XNZ6"/>
<dbReference type="Pfam" id="PF13912">
    <property type="entry name" value="zf-C2H2_6"/>
    <property type="match status" value="1"/>
</dbReference>
<evidence type="ECO:0000256" key="5">
    <source>
        <dbReference type="ARBA" id="ARBA00022771"/>
    </source>
</evidence>
<dbReference type="PROSITE" id="PS00028">
    <property type="entry name" value="ZINC_FINGER_C2H2_1"/>
    <property type="match status" value="6"/>
</dbReference>
<dbReference type="GO" id="GO:0008270">
    <property type="term" value="F:zinc ion binding"/>
    <property type="evidence" value="ECO:0007669"/>
    <property type="project" value="UniProtKB-KW"/>
</dbReference>
<dbReference type="FunFam" id="3.30.160.60:FF:000450">
    <property type="entry name" value="PR domain zinc finger protein 14"/>
    <property type="match status" value="1"/>
</dbReference>
<dbReference type="Pfam" id="PF21549">
    <property type="entry name" value="PRDM2_PR"/>
    <property type="match status" value="1"/>
</dbReference>
<feature type="compositionally biased region" description="Low complexity" evidence="12">
    <location>
        <begin position="196"/>
        <end position="210"/>
    </location>
</feature>
<keyword evidence="15" id="KW-1185">Reference proteome</keyword>
<evidence type="ECO:0000256" key="11">
    <source>
        <dbReference type="PROSITE-ProRule" id="PRU00042"/>
    </source>
</evidence>
<dbReference type="InterPro" id="IPR001214">
    <property type="entry name" value="SET_dom"/>
</dbReference>
<dbReference type="PROSITE" id="PS50157">
    <property type="entry name" value="ZINC_FINGER_C2H2_2"/>
    <property type="match status" value="6"/>
</dbReference>
<keyword evidence="8" id="KW-0238">DNA-binding</keyword>
<name>A0AAV7XNZ6_9NEOP</name>
<feature type="domain" description="C2H2-type" evidence="13">
    <location>
        <begin position="420"/>
        <end position="447"/>
    </location>
</feature>
<keyword evidence="5 11" id="KW-0863">Zinc-finger</keyword>
<dbReference type="GO" id="GO:0003677">
    <property type="term" value="F:DNA binding"/>
    <property type="evidence" value="ECO:0007669"/>
    <property type="project" value="UniProtKB-KW"/>
</dbReference>
<feature type="region of interest" description="Disordered" evidence="12">
    <location>
        <begin position="196"/>
        <end position="226"/>
    </location>
</feature>
<feature type="domain" description="C2H2-type" evidence="13">
    <location>
        <begin position="308"/>
        <end position="335"/>
    </location>
</feature>
<organism evidence="14 15">
    <name type="scientific">Megalurothrips usitatus</name>
    <name type="common">bean blossom thrips</name>
    <dbReference type="NCBI Taxonomy" id="439358"/>
    <lineage>
        <taxon>Eukaryota</taxon>
        <taxon>Metazoa</taxon>
        <taxon>Ecdysozoa</taxon>
        <taxon>Arthropoda</taxon>
        <taxon>Hexapoda</taxon>
        <taxon>Insecta</taxon>
        <taxon>Pterygota</taxon>
        <taxon>Neoptera</taxon>
        <taxon>Paraneoptera</taxon>
        <taxon>Thysanoptera</taxon>
        <taxon>Terebrantia</taxon>
        <taxon>Thripoidea</taxon>
        <taxon>Thripidae</taxon>
        <taxon>Megalurothrips</taxon>
    </lineage>
</organism>
<dbReference type="InterPro" id="IPR036236">
    <property type="entry name" value="Znf_C2H2_sf"/>
</dbReference>
<evidence type="ECO:0000256" key="6">
    <source>
        <dbReference type="ARBA" id="ARBA00022833"/>
    </source>
</evidence>
<dbReference type="InterPro" id="IPR013087">
    <property type="entry name" value="Znf_C2H2_type"/>
</dbReference>
<dbReference type="FunFam" id="3.30.160.60:FF:000446">
    <property type="entry name" value="Zinc finger protein"/>
    <property type="match status" value="2"/>
</dbReference>
<dbReference type="PANTHER" id="PTHR16515:SF55">
    <property type="entry name" value="C2H2-TYPE DOMAIN-CONTAINING PROTEIN"/>
    <property type="match status" value="1"/>
</dbReference>
<dbReference type="GO" id="GO:0008170">
    <property type="term" value="F:N-methyltransferase activity"/>
    <property type="evidence" value="ECO:0007669"/>
    <property type="project" value="UniProtKB-ARBA"/>
</dbReference>
<feature type="domain" description="C2H2-type" evidence="13">
    <location>
        <begin position="364"/>
        <end position="391"/>
    </location>
</feature>